<feature type="binding site" evidence="7">
    <location>
        <position position="395"/>
    </location>
    <ligand>
        <name>phosphoenolpyruvate</name>
        <dbReference type="ChEBI" id="CHEBI:58702"/>
    </ligand>
</feature>
<comment type="caution">
    <text evidence="7">Lacks conserved residue(s) required for the propagation of feature annotation.</text>
</comment>
<feature type="binding site" evidence="7">
    <location>
        <position position="30"/>
    </location>
    <ligand>
        <name>3-phosphoshikimate</name>
        <dbReference type="ChEBI" id="CHEBI:145989"/>
    </ligand>
</feature>
<feature type="binding site" evidence="7">
    <location>
        <position position="205"/>
    </location>
    <ligand>
        <name>3-phosphoshikimate</name>
        <dbReference type="ChEBI" id="CHEBI:145989"/>
    </ligand>
</feature>
<protein>
    <recommendedName>
        <fullName evidence="7">3-phosphoshikimate 1-carboxyvinyltransferase</fullName>
        <ecNumber evidence="7">2.5.1.19</ecNumber>
    </recommendedName>
    <alternativeName>
        <fullName evidence="7">5-enolpyruvylshikimate-3-phosphate synthase</fullName>
        <shortName evidence="7">EPSP synthase</shortName>
        <shortName evidence="7">EPSPS</shortName>
    </alternativeName>
</protein>
<evidence type="ECO:0000313" key="9">
    <source>
        <dbReference type="EMBL" id="MCS0608558.1"/>
    </source>
</evidence>
<comment type="subcellular location">
    <subcellularLocation>
        <location evidence="7">Cytoplasm</location>
    </subcellularLocation>
</comment>
<feature type="binding site" evidence="7">
    <location>
        <position position="129"/>
    </location>
    <ligand>
        <name>phosphoenolpyruvate</name>
        <dbReference type="ChEBI" id="CHEBI:58702"/>
    </ligand>
</feature>
<dbReference type="EC" id="2.5.1.19" evidence="7"/>
<evidence type="ECO:0000259" key="8">
    <source>
        <dbReference type="Pfam" id="PF00275"/>
    </source>
</evidence>
<evidence type="ECO:0000256" key="7">
    <source>
        <dbReference type="HAMAP-Rule" id="MF_00210"/>
    </source>
</evidence>
<dbReference type="CDD" id="cd01556">
    <property type="entry name" value="EPSP_synthase"/>
    <property type="match status" value="1"/>
</dbReference>
<feature type="binding site" evidence="7">
    <location>
        <position position="29"/>
    </location>
    <ligand>
        <name>phosphoenolpyruvate</name>
        <dbReference type="ChEBI" id="CHEBI:58702"/>
    </ligand>
</feature>
<organism evidence="9 10">
    <name type="scientific">Massilia solisilvae</name>
    <dbReference type="NCBI Taxonomy" id="1811225"/>
    <lineage>
        <taxon>Bacteria</taxon>
        <taxon>Pseudomonadati</taxon>
        <taxon>Pseudomonadota</taxon>
        <taxon>Betaproteobacteria</taxon>
        <taxon>Burkholderiales</taxon>
        <taxon>Oxalobacteraceae</taxon>
        <taxon>Telluria group</taxon>
        <taxon>Massilia</taxon>
    </lineage>
</organism>
<evidence type="ECO:0000256" key="1">
    <source>
        <dbReference type="ARBA" id="ARBA00004811"/>
    </source>
</evidence>
<feature type="binding site" evidence="7">
    <location>
        <position position="349"/>
    </location>
    <ligand>
        <name>3-phosphoshikimate</name>
        <dbReference type="ChEBI" id="CHEBI:145989"/>
    </ligand>
</feature>
<keyword evidence="3 7" id="KW-0028">Amino-acid biosynthesis</keyword>
<keyword evidence="5 7" id="KW-0057">Aromatic amino acid biosynthesis</keyword>
<dbReference type="HAMAP" id="MF_00210">
    <property type="entry name" value="EPSP_synth"/>
    <property type="match status" value="1"/>
</dbReference>
<keyword evidence="4 7" id="KW-0808">Transferase</keyword>
<comment type="similarity">
    <text evidence="2 7">Belongs to the EPSP synthase family.</text>
</comment>
<feature type="domain" description="Enolpyruvate transferase" evidence="8">
    <location>
        <begin position="18"/>
        <end position="433"/>
    </location>
</feature>
<dbReference type="NCBIfam" id="TIGR01356">
    <property type="entry name" value="aroA"/>
    <property type="match status" value="1"/>
</dbReference>
<comment type="subunit">
    <text evidence="7">Monomer.</text>
</comment>
<dbReference type="PIRSF" id="PIRSF000505">
    <property type="entry name" value="EPSPS"/>
    <property type="match status" value="1"/>
</dbReference>
<comment type="pathway">
    <text evidence="1 7">Metabolic intermediate biosynthesis; chorismate biosynthesis; chorismate from D-erythrose 4-phosphate and phosphoenolpyruvate: step 6/7.</text>
</comment>
<feature type="binding site" evidence="7">
    <location>
        <position position="322"/>
    </location>
    <ligand>
        <name>3-phosphoshikimate</name>
        <dbReference type="ChEBI" id="CHEBI:145989"/>
    </ligand>
</feature>
<dbReference type="EMBL" id="JANUGV010000002">
    <property type="protein sequence ID" value="MCS0608558.1"/>
    <property type="molecule type" value="Genomic_DNA"/>
</dbReference>
<evidence type="ECO:0000256" key="5">
    <source>
        <dbReference type="ARBA" id="ARBA00023141"/>
    </source>
</evidence>
<feature type="binding site" evidence="7">
    <location>
        <position position="175"/>
    </location>
    <ligand>
        <name>3-phosphoshikimate</name>
        <dbReference type="ChEBI" id="CHEBI:145989"/>
    </ligand>
</feature>
<dbReference type="Proteomes" id="UP001205861">
    <property type="component" value="Unassembled WGS sequence"/>
</dbReference>
<feature type="binding site" evidence="7">
    <location>
        <position position="177"/>
    </location>
    <ligand>
        <name>3-phosphoshikimate</name>
        <dbReference type="ChEBI" id="CHEBI:145989"/>
    </ligand>
</feature>
<dbReference type="RefSeq" id="WP_258856247.1">
    <property type="nucleotide sequence ID" value="NZ_JANUGV010000002.1"/>
</dbReference>
<dbReference type="Gene3D" id="3.65.10.10">
    <property type="entry name" value="Enolpyruvate transferase domain"/>
    <property type="match status" value="2"/>
</dbReference>
<dbReference type="InterPro" id="IPR023193">
    <property type="entry name" value="EPSP_synthase_CS"/>
</dbReference>
<dbReference type="SUPFAM" id="SSF55205">
    <property type="entry name" value="EPT/RTPC-like"/>
    <property type="match status" value="1"/>
</dbReference>
<dbReference type="PANTHER" id="PTHR21090">
    <property type="entry name" value="AROM/DEHYDROQUINATE SYNTHASE"/>
    <property type="match status" value="1"/>
</dbReference>
<evidence type="ECO:0000256" key="2">
    <source>
        <dbReference type="ARBA" id="ARBA00009948"/>
    </source>
</evidence>
<dbReference type="InterPro" id="IPR001986">
    <property type="entry name" value="Enolpyruvate_Tfrase_dom"/>
</dbReference>
<keyword evidence="7" id="KW-0963">Cytoplasm</keyword>
<proteinExistence type="inferred from homology"/>
<keyword evidence="10" id="KW-1185">Reference proteome</keyword>
<feature type="binding site" evidence="7">
    <location>
        <position position="177"/>
    </location>
    <ligand>
        <name>phosphoenolpyruvate</name>
        <dbReference type="ChEBI" id="CHEBI:58702"/>
    </ligand>
</feature>
<dbReference type="GO" id="GO:0003866">
    <property type="term" value="F:3-phosphoshikimate 1-carboxyvinyltransferase activity"/>
    <property type="evidence" value="ECO:0007669"/>
    <property type="project" value="UniProtKB-EC"/>
</dbReference>
<evidence type="ECO:0000256" key="3">
    <source>
        <dbReference type="ARBA" id="ARBA00022605"/>
    </source>
</evidence>
<dbReference type="PROSITE" id="PS00104">
    <property type="entry name" value="EPSP_SYNTHASE_1"/>
    <property type="match status" value="1"/>
</dbReference>
<dbReference type="PROSITE" id="PS00885">
    <property type="entry name" value="EPSP_SYNTHASE_2"/>
    <property type="match status" value="1"/>
</dbReference>
<evidence type="ECO:0000313" key="10">
    <source>
        <dbReference type="Proteomes" id="UP001205861"/>
    </source>
</evidence>
<comment type="caution">
    <text evidence="9">The sequence shown here is derived from an EMBL/GenBank/DDBJ whole genome shotgun (WGS) entry which is preliminary data.</text>
</comment>
<reference evidence="9 10" key="1">
    <citation type="submission" date="2022-08" db="EMBL/GenBank/DDBJ databases">
        <title>Reclassification of Massilia species as members of the genera Telluria, Duganella, Pseudoduganella, Mokoshia gen. nov. and Zemynaea gen. nov. using orthogonal and non-orthogonal genome-based approaches.</title>
        <authorList>
            <person name="Bowman J.P."/>
        </authorList>
    </citation>
    <scope>NUCLEOTIDE SEQUENCE [LARGE SCALE GENOMIC DNA]</scope>
    <source>
        <strain evidence="9 10">JCM 31607</strain>
    </source>
</reference>
<feature type="binding site" evidence="7">
    <location>
        <position position="353"/>
    </location>
    <ligand>
        <name>phosphoenolpyruvate</name>
        <dbReference type="ChEBI" id="CHEBI:58702"/>
    </ligand>
</feature>
<dbReference type="Pfam" id="PF00275">
    <property type="entry name" value="EPSP_synthase"/>
    <property type="match status" value="1"/>
</dbReference>
<comment type="catalytic activity">
    <reaction evidence="6">
        <text>3-phosphoshikimate + phosphoenolpyruvate = 5-O-(1-carboxyvinyl)-3-phosphoshikimate + phosphate</text>
        <dbReference type="Rhea" id="RHEA:21256"/>
        <dbReference type="ChEBI" id="CHEBI:43474"/>
        <dbReference type="ChEBI" id="CHEBI:57701"/>
        <dbReference type="ChEBI" id="CHEBI:58702"/>
        <dbReference type="ChEBI" id="CHEBI:145989"/>
        <dbReference type="EC" id="2.5.1.19"/>
    </reaction>
    <physiologicalReaction direction="left-to-right" evidence="6">
        <dbReference type="Rhea" id="RHEA:21257"/>
    </physiologicalReaction>
</comment>
<dbReference type="InterPro" id="IPR013792">
    <property type="entry name" value="RNA3'P_cycl/enolpyr_Trfase_a/b"/>
</dbReference>
<feature type="binding site" evidence="7">
    <location>
        <position position="29"/>
    </location>
    <ligand>
        <name>3-phosphoshikimate</name>
        <dbReference type="ChEBI" id="CHEBI:145989"/>
    </ligand>
</feature>
<accession>A0ABT2BJ68</accession>
<feature type="binding site" evidence="7">
    <location>
        <position position="101"/>
    </location>
    <ligand>
        <name>phosphoenolpyruvate</name>
        <dbReference type="ChEBI" id="CHEBI:58702"/>
    </ligand>
</feature>
<feature type="active site" description="Proton acceptor" evidence="7">
    <location>
        <position position="322"/>
    </location>
</feature>
<feature type="binding site" evidence="7">
    <location>
        <position position="425"/>
    </location>
    <ligand>
        <name>phosphoenolpyruvate</name>
        <dbReference type="ChEBI" id="CHEBI:58702"/>
    </ligand>
</feature>
<dbReference type="InterPro" id="IPR006264">
    <property type="entry name" value="EPSP_synthase"/>
</dbReference>
<sequence>MTQQKHYPEHLDLPPVMHVEGTVRLPGSKSISNRTLLLAALSEGNTTIHDLLASDDTMVMLGALRSLGIKWDEVDERTNFVHGGAGVLPVHEADLFMGNAGTAIRPLTAALAVIGGDYKLHGVSRMHERPIGDLVDALNAVGARIEYTGTPGYPPLHIRRGHIEAERLSVRGNVSSQFLTALLMAAPLMARDRAVSIDVVGELISKPYIEITLNLMRRFGVTVEQDGWQSFTVQPGQRYKSPGSIHVEGDASSASYFLAAGAIAGGPVRVVGVGRDSIQGDVRFADALEKMGATITRGENWIEAQSNGVLKAIDADFNHIPDAAMTIAVAALYADGTSTLRNIASWRVKETDRLAAMATELRKLGAIVEEGADYIRITPPDEIRPATIDTYDDHRMAMCFSLATLDGKARRGNAIRINDPKCVAKTFPEYFETFSKIAKNELF</sequence>
<gene>
    <name evidence="7 9" type="primary">aroA</name>
    <name evidence="9" type="ORF">NX773_10330</name>
</gene>
<dbReference type="InterPro" id="IPR036968">
    <property type="entry name" value="Enolpyruvate_Tfrase_sf"/>
</dbReference>
<feature type="binding site" evidence="7">
    <location>
        <position position="34"/>
    </location>
    <ligand>
        <name>3-phosphoshikimate</name>
        <dbReference type="ChEBI" id="CHEBI:145989"/>
    </ligand>
</feature>
<evidence type="ECO:0000256" key="4">
    <source>
        <dbReference type="ARBA" id="ARBA00022679"/>
    </source>
</evidence>
<evidence type="ECO:0000256" key="6">
    <source>
        <dbReference type="ARBA" id="ARBA00044633"/>
    </source>
</evidence>
<feature type="binding site" evidence="7">
    <location>
        <position position="176"/>
    </location>
    <ligand>
        <name>3-phosphoshikimate</name>
        <dbReference type="ChEBI" id="CHEBI:145989"/>
    </ligand>
</feature>
<name>A0ABT2BJ68_9BURK</name>
<dbReference type="PANTHER" id="PTHR21090:SF5">
    <property type="entry name" value="PENTAFUNCTIONAL AROM POLYPEPTIDE"/>
    <property type="match status" value="1"/>
</dbReference>
<comment type="function">
    <text evidence="7">Catalyzes the transfer of the enolpyruvyl moiety of phosphoenolpyruvate (PEP) to the 5-hydroxyl of shikimate-3-phosphate (S3P) to produce enolpyruvyl shikimate-3-phosphate and inorganic phosphate.</text>
</comment>